<feature type="region of interest" description="Disordered" evidence="1">
    <location>
        <begin position="1"/>
        <end position="25"/>
    </location>
</feature>
<feature type="compositionally biased region" description="Acidic residues" evidence="1">
    <location>
        <begin position="136"/>
        <end position="145"/>
    </location>
</feature>
<dbReference type="EMBL" id="JAKJXO020000006">
    <property type="protein sequence ID" value="KAL1603455.1"/>
    <property type="molecule type" value="Genomic_DNA"/>
</dbReference>
<accession>A0ABR3RG83</accession>
<dbReference type="Proteomes" id="UP001521785">
    <property type="component" value="Unassembled WGS sequence"/>
</dbReference>
<reference evidence="2 3" key="1">
    <citation type="submission" date="2024-02" db="EMBL/GenBank/DDBJ databases">
        <title>De novo assembly and annotation of 12 fungi associated with fruit tree decline syndrome in Ontario, Canada.</title>
        <authorList>
            <person name="Sulman M."/>
            <person name="Ellouze W."/>
            <person name="Ilyukhin E."/>
        </authorList>
    </citation>
    <scope>NUCLEOTIDE SEQUENCE [LARGE SCALE GENOMIC DNA]</scope>
    <source>
        <strain evidence="2 3">M42-189</strain>
    </source>
</reference>
<feature type="region of interest" description="Disordered" evidence="1">
    <location>
        <begin position="268"/>
        <end position="289"/>
    </location>
</feature>
<evidence type="ECO:0000313" key="2">
    <source>
        <dbReference type="EMBL" id="KAL1603455.1"/>
    </source>
</evidence>
<evidence type="ECO:0000313" key="3">
    <source>
        <dbReference type="Proteomes" id="UP001521785"/>
    </source>
</evidence>
<evidence type="ECO:0000256" key="1">
    <source>
        <dbReference type="SAM" id="MobiDB-lite"/>
    </source>
</evidence>
<feature type="region of interest" description="Disordered" evidence="1">
    <location>
        <begin position="108"/>
        <end position="146"/>
    </location>
</feature>
<sequence length="289" mass="32529">MALTTPSAPTCASLSMSGSHTTAENVPCRTTSKSFKLDFPFRCPLLATTRHLTSVYPELESLISFYMVKEGVVPTFRDHGAHTKASLAALKRACETVWELRRGRAPIVPSPEARAGGVHTPAASEQPSIPASDPDAGSEDYESDSSDGLFVTDIRELITEERLKYDLKKANKEIVEKDKFINWQGEIIDERDTMIMDKNRRIREQRQERIAADSRRAKIEFKNIQRMALEVNNLERHVGKSKRENAHLWRDNQVLLDQAQKAERALEQAKADLQRRGGPTKNIWDCAAG</sequence>
<keyword evidence="3" id="KW-1185">Reference proteome</keyword>
<gene>
    <name evidence="2" type="ORF">SLS60_005042</name>
</gene>
<name>A0ABR3RG83_9PLEO</name>
<organism evidence="2 3">
    <name type="scientific">Paraconiothyrium brasiliense</name>
    <dbReference type="NCBI Taxonomy" id="300254"/>
    <lineage>
        <taxon>Eukaryota</taxon>
        <taxon>Fungi</taxon>
        <taxon>Dikarya</taxon>
        <taxon>Ascomycota</taxon>
        <taxon>Pezizomycotina</taxon>
        <taxon>Dothideomycetes</taxon>
        <taxon>Pleosporomycetidae</taxon>
        <taxon>Pleosporales</taxon>
        <taxon>Massarineae</taxon>
        <taxon>Didymosphaeriaceae</taxon>
        <taxon>Paraconiothyrium</taxon>
    </lineage>
</organism>
<proteinExistence type="predicted"/>
<protein>
    <submittedName>
        <fullName evidence="2">Uncharacterized protein</fullName>
    </submittedName>
</protein>
<comment type="caution">
    <text evidence="2">The sequence shown here is derived from an EMBL/GenBank/DDBJ whole genome shotgun (WGS) entry which is preliminary data.</text>
</comment>